<proteinExistence type="predicted"/>
<evidence type="ECO:0000256" key="1">
    <source>
        <dbReference type="ARBA" id="ARBA00022729"/>
    </source>
</evidence>
<keyword evidence="4" id="KW-1185">Reference proteome</keyword>
<evidence type="ECO:0000256" key="2">
    <source>
        <dbReference type="SAM" id="MobiDB-lite"/>
    </source>
</evidence>
<dbReference type="EMBL" id="VTWH01000003">
    <property type="protein sequence ID" value="KAA0969320.1"/>
    <property type="molecule type" value="Genomic_DNA"/>
</dbReference>
<organism evidence="3 4">
    <name type="scientific">Aureimonas fodinaquatilis</name>
    <dbReference type="NCBI Taxonomy" id="2565783"/>
    <lineage>
        <taxon>Bacteria</taxon>
        <taxon>Pseudomonadati</taxon>
        <taxon>Pseudomonadota</taxon>
        <taxon>Alphaproteobacteria</taxon>
        <taxon>Hyphomicrobiales</taxon>
        <taxon>Aurantimonadaceae</taxon>
        <taxon>Aureimonas</taxon>
    </lineage>
</organism>
<accession>A0A5B0DUR8</accession>
<reference evidence="3 4" key="1">
    <citation type="submission" date="2019-08" db="EMBL/GenBank/DDBJ databases">
        <title>Aureimonas fodiniaquatilis sp. nov., isolated from a coal mine wastewater.</title>
        <authorList>
            <person name="Kim W."/>
        </authorList>
    </citation>
    <scope>NUCLEOTIDE SEQUENCE [LARGE SCALE GENOMIC DNA]</scope>
    <source>
        <strain evidence="3 4">CAU 1482</strain>
    </source>
</reference>
<sequence length="284" mass="28907">MIIQVGDNSSDSADYIATINAPLVGSNGFSKTDFGTLVLNGINSGLTGTTWLNGGTLVVNGTLGTSVVASENTLLQGNGTVNELVLESGSTIAPGNSPGTFTVSGNMTMNAGSTYQFEAAAGKGHSDKIVVGGTANLGGATLKVSALDSTISYVNGQRYKVVEAGQIEGTLSSDLTIDSAFLGSTVEYSATDATLVLAVKTDPQDPTDPHPVFPKVAGTENERRTASALDQLDQTPGSASLALHNAVLMLNADQAVHAFNQLSGEGQASVRTALLEGGSQVRAQ</sequence>
<feature type="non-terminal residue" evidence="3">
    <location>
        <position position="284"/>
    </location>
</feature>
<dbReference type="OrthoDB" id="7872833at2"/>
<gene>
    <name evidence="3" type="ORF">FPY71_12230</name>
</gene>
<protein>
    <submittedName>
        <fullName evidence="3">Autotransporter outer membrane beta-barrel domain-containing protein</fullName>
    </submittedName>
</protein>
<dbReference type="GO" id="GO:0019867">
    <property type="term" value="C:outer membrane"/>
    <property type="evidence" value="ECO:0007669"/>
    <property type="project" value="InterPro"/>
</dbReference>
<feature type="region of interest" description="Disordered" evidence="2">
    <location>
        <begin position="202"/>
        <end position="221"/>
    </location>
</feature>
<dbReference type="SUPFAM" id="SSF51126">
    <property type="entry name" value="Pectin lyase-like"/>
    <property type="match status" value="1"/>
</dbReference>
<dbReference type="Proteomes" id="UP000324738">
    <property type="component" value="Unassembled WGS sequence"/>
</dbReference>
<comment type="caution">
    <text evidence="3">The sequence shown here is derived from an EMBL/GenBank/DDBJ whole genome shotgun (WGS) entry which is preliminary data.</text>
</comment>
<dbReference type="NCBIfam" id="TIGR01414">
    <property type="entry name" value="autotrans_barl"/>
    <property type="match status" value="1"/>
</dbReference>
<evidence type="ECO:0000313" key="4">
    <source>
        <dbReference type="Proteomes" id="UP000324738"/>
    </source>
</evidence>
<dbReference type="RefSeq" id="WP_149300606.1">
    <property type="nucleotide sequence ID" value="NZ_VTWH01000003.1"/>
</dbReference>
<evidence type="ECO:0000313" key="3">
    <source>
        <dbReference type="EMBL" id="KAA0969320.1"/>
    </source>
</evidence>
<keyword evidence="1" id="KW-0732">Signal</keyword>
<dbReference type="InterPro" id="IPR011050">
    <property type="entry name" value="Pectin_lyase_fold/virulence"/>
</dbReference>
<dbReference type="InterPro" id="IPR013425">
    <property type="entry name" value="Autotrns_rpt"/>
</dbReference>
<dbReference type="InterPro" id="IPR006315">
    <property type="entry name" value="OM_autotransptr_brl_dom"/>
</dbReference>
<dbReference type="AlphaFoldDB" id="A0A5B0DUR8"/>
<name>A0A5B0DUR8_9HYPH</name>
<dbReference type="NCBIfam" id="TIGR02601">
    <property type="entry name" value="autotrns_rpt"/>
    <property type="match status" value="1"/>
</dbReference>